<keyword evidence="1" id="KW-0548">Nucleotidyltransferase</keyword>
<dbReference type="SUPFAM" id="SSF54160">
    <property type="entry name" value="Chromo domain-like"/>
    <property type="match status" value="1"/>
</dbReference>
<evidence type="ECO:0000313" key="2">
    <source>
        <dbReference type="Proteomes" id="UP000265520"/>
    </source>
</evidence>
<protein>
    <submittedName>
        <fullName evidence="1">RNA-directed DNA polymerase (Reverse transcriptase)</fullName>
    </submittedName>
</protein>
<keyword evidence="2" id="KW-1185">Reference proteome</keyword>
<dbReference type="Gene3D" id="2.40.50.40">
    <property type="match status" value="1"/>
</dbReference>
<sequence length="55" mass="6265">VLATRVNGPEGQRVKQVLIQWTGKAVEEATWEDMVTMNNQFPEFNLEDKVAFLEG</sequence>
<dbReference type="InterPro" id="IPR016197">
    <property type="entry name" value="Chromo-like_dom_sf"/>
</dbReference>
<accession>A0A392UNS6</accession>
<feature type="non-terminal residue" evidence="1">
    <location>
        <position position="55"/>
    </location>
</feature>
<feature type="non-terminal residue" evidence="1">
    <location>
        <position position="1"/>
    </location>
</feature>
<keyword evidence="1" id="KW-0695">RNA-directed DNA polymerase</keyword>
<name>A0A392UNS6_9FABA</name>
<dbReference type="AlphaFoldDB" id="A0A392UNS6"/>
<reference evidence="1 2" key="1">
    <citation type="journal article" date="2018" name="Front. Plant Sci.">
        <title>Red Clover (Trifolium pratense) and Zigzag Clover (T. medium) - A Picture of Genomic Similarities and Differences.</title>
        <authorList>
            <person name="Dluhosova J."/>
            <person name="Istvanek J."/>
            <person name="Nedelnik J."/>
            <person name="Repkova J."/>
        </authorList>
    </citation>
    <scope>NUCLEOTIDE SEQUENCE [LARGE SCALE GENOMIC DNA]</scope>
    <source>
        <strain evidence="2">cv. 10/8</strain>
        <tissue evidence="1">Leaf</tissue>
    </source>
</reference>
<dbReference type="GO" id="GO:0003964">
    <property type="term" value="F:RNA-directed DNA polymerase activity"/>
    <property type="evidence" value="ECO:0007669"/>
    <property type="project" value="UniProtKB-KW"/>
</dbReference>
<proteinExistence type="predicted"/>
<evidence type="ECO:0000313" key="1">
    <source>
        <dbReference type="EMBL" id="MCI74538.1"/>
    </source>
</evidence>
<dbReference type="Proteomes" id="UP000265520">
    <property type="component" value="Unassembled WGS sequence"/>
</dbReference>
<organism evidence="1 2">
    <name type="scientific">Trifolium medium</name>
    <dbReference type="NCBI Taxonomy" id="97028"/>
    <lineage>
        <taxon>Eukaryota</taxon>
        <taxon>Viridiplantae</taxon>
        <taxon>Streptophyta</taxon>
        <taxon>Embryophyta</taxon>
        <taxon>Tracheophyta</taxon>
        <taxon>Spermatophyta</taxon>
        <taxon>Magnoliopsida</taxon>
        <taxon>eudicotyledons</taxon>
        <taxon>Gunneridae</taxon>
        <taxon>Pentapetalae</taxon>
        <taxon>rosids</taxon>
        <taxon>fabids</taxon>
        <taxon>Fabales</taxon>
        <taxon>Fabaceae</taxon>
        <taxon>Papilionoideae</taxon>
        <taxon>50 kb inversion clade</taxon>
        <taxon>NPAAA clade</taxon>
        <taxon>Hologalegina</taxon>
        <taxon>IRL clade</taxon>
        <taxon>Trifolieae</taxon>
        <taxon>Trifolium</taxon>
    </lineage>
</organism>
<keyword evidence="1" id="KW-0808">Transferase</keyword>
<comment type="caution">
    <text evidence="1">The sequence shown here is derived from an EMBL/GenBank/DDBJ whole genome shotgun (WGS) entry which is preliminary data.</text>
</comment>
<dbReference type="EMBL" id="LXQA010862892">
    <property type="protein sequence ID" value="MCI74538.1"/>
    <property type="molecule type" value="Genomic_DNA"/>
</dbReference>